<dbReference type="AlphaFoldDB" id="N1QIC3"/>
<dbReference type="RefSeq" id="XP_016765061.1">
    <property type="nucleotide sequence ID" value="XM_016901006.1"/>
</dbReference>
<proteinExistence type="predicted"/>
<name>N1QIC3_SPHMS</name>
<organism evidence="1 2">
    <name type="scientific">Sphaerulina musiva (strain SO2202)</name>
    <name type="common">Poplar stem canker fungus</name>
    <name type="synonym">Septoria musiva</name>
    <dbReference type="NCBI Taxonomy" id="692275"/>
    <lineage>
        <taxon>Eukaryota</taxon>
        <taxon>Fungi</taxon>
        <taxon>Dikarya</taxon>
        <taxon>Ascomycota</taxon>
        <taxon>Pezizomycotina</taxon>
        <taxon>Dothideomycetes</taxon>
        <taxon>Dothideomycetidae</taxon>
        <taxon>Mycosphaerellales</taxon>
        <taxon>Mycosphaerellaceae</taxon>
        <taxon>Sphaerulina</taxon>
    </lineage>
</organism>
<dbReference type="EMBL" id="KB456260">
    <property type="protein sequence ID" value="EMF16940.1"/>
    <property type="molecule type" value="Genomic_DNA"/>
</dbReference>
<gene>
    <name evidence="1" type="ORF">SEPMUDRAFT_112962</name>
</gene>
<dbReference type="HOGENOM" id="CLU_2639672_0_0_1"/>
<protein>
    <submittedName>
        <fullName evidence="1">Uncharacterized protein</fullName>
    </submittedName>
</protein>
<reference evidence="1 2" key="1">
    <citation type="journal article" date="2012" name="PLoS Pathog.">
        <title>Diverse lifestyles and strategies of plant pathogenesis encoded in the genomes of eighteen Dothideomycetes fungi.</title>
        <authorList>
            <person name="Ohm R.A."/>
            <person name="Feau N."/>
            <person name="Henrissat B."/>
            <person name="Schoch C.L."/>
            <person name="Horwitz B.A."/>
            <person name="Barry K.W."/>
            <person name="Condon B.J."/>
            <person name="Copeland A.C."/>
            <person name="Dhillon B."/>
            <person name="Glaser F."/>
            <person name="Hesse C.N."/>
            <person name="Kosti I."/>
            <person name="LaButti K."/>
            <person name="Lindquist E.A."/>
            <person name="Lucas S."/>
            <person name="Salamov A.A."/>
            <person name="Bradshaw R.E."/>
            <person name="Ciuffetti L."/>
            <person name="Hamelin R.C."/>
            <person name="Kema G.H.J."/>
            <person name="Lawrence C."/>
            <person name="Scott J.A."/>
            <person name="Spatafora J.W."/>
            <person name="Turgeon B.G."/>
            <person name="de Wit P.J.G.M."/>
            <person name="Zhong S."/>
            <person name="Goodwin S.B."/>
            <person name="Grigoriev I.V."/>
        </authorList>
    </citation>
    <scope>NUCLEOTIDE SEQUENCE [LARGE SCALE GENOMIC DNA]</scope>
    <source>
        <strain evidence="1 2">SO2202</strain>
    </source>
</reference>
<dbReference type="Proteomes" id="UP000016931">
    <property type="component" value="Unassembled WGS sequence"/>
</dbReference>
<evidence type="ECO:0000313" key="2">
    <source>
        <dbReference type="Proteomes" id="UP000016931"/>
    </source>
</evidence>
<sequence length="77" mass="8164">MSGIGSASAQRAPDQTHGETCIDLMRTPFKLCDRACYSSDELNQGRTLGDDESQGVLHAMEGLSRVETPCGGSNTCV</sequence>
<dbReference type="GeneID" id="27898143"/>
<accession>N1QIC3</accession>
<keyword evidence="2" id="KW-1185">Reference proteome</keyword>
<evidence type="ECO:0000313" key="1">
    <source>
        <dbReference type="EMBL" id="EMF16940.1"/>
    </source>
</evidence>